<dbReference type="Gene3D" id="3.40.50.2000">
    <property type="entry name" value="Glycogen Phosphorylase B"/>
    <property type="match status" value="1"/>
</dbReference>
<dbReference type="NCBIfam" id="TIGR00215">
    <property type="entry name" value="lpxB"/>
    <property type="match status" value="1"/>
</dbReference>
<evidence type="ECO:0000313" key="13">
    <source>
        <dbReference type="Proteomes" id="UP000262004"/>
    </source>
</evidence>
<keyword evidence="8 11" id="KW-0808">Transferase</keyword>
<dbReference type="UniPathway" id="UPA00973"/>
<evidence type="ECO:0000256" key="1">
    <source>
        <dbReference type="ARBA" id="ARBA00002056"/>
    </source>
</evidence>
<proteinExistence type="inferred from homology"/>
<dbReference type="AlphaFoldDB" id="A0A2Z6DXT6"/>
<dbReference type="Proteomes" id="UP000262004">
    <property type="component" value="Chromosome"/>
</dbReference>
<organism evidence="12 13">
    <name type="scientific">Hydrogenophilus thermoluteolus</name>
    <name type="common">Pseudomonas hydrogenothermophila</name>
    <dbReference type="NCBI Taxonomy" id="297"/>
    <lineage>
        <taxon>Bacteria</taxon>
        <taxon>Pseudomonadati</taxon>
        <taxon>Pseudomonadota</taxon>
        <taxon>Hydrogenophilia</taxon>
        <taxon>Hydrogenophilales</taxon>
        <taxon>Hydrogenophilaceae</taxon>
        <taxon>Hydrogenophilus</taxon>
    </lineage>
</organism>
<dbReference type="KEGG" id="htl:HPTL_0870"/>
<evidence type="ECO:0000256" key="2">
    <source>
        <dbReference type="ARBA" id="ARBA00007868"/>
    </source>
</evidence>
<keyword evidence="6 11" id="KW-0441">Lipid A biosynthesis</keyword>
<reference evidence="12 13" key="1">
    <citation type="submission" date="2018-04" db="EMBL/GenBank/DDBJ databases">
        <title>Complete genome sequence of Hydrogenophilus thermoluteolus TH-1.</title>
        <authorList>
            <person name="Arai H."/>
        </authorList>
    </citation>
    <scope>NUCLEOTIDE SEQUENCE [LARGE SCALE GENOMIC DNA]</scope>
    <source>
        <strain evidence="12 13">TH-1</strain>
    </source>
</reference>
<comment type="catalytic activity">
    <reaction evidence="10 11">
        <text>a lipid X + a UDP-2-N,3-O-bis[(3R)-3-hydroxyacyl]-alpha-D-glucosamine = a lipid A disaccharide + UDP + H(+)</text>
        <dbReference type="Rhea" id="RHEA:67828"/>
        <dbReference type="ChEBI" id="CHEBI:15378"/>
        <dbReference type="ChEBI" id="CHEBI:58223"/>
        <dbReference type="ChEBI" id="CHEBI:137748"/>
        <dbReference type="ChEBI" id="CHEBI:176338"/>
        <dbReference type="ChEBI" id="CHEBI:176343"/>
        <dbReference type="EC" id="2.4.1.182"/>
    </reaction>
</comment>
<keyword evidence="5 11" id="KW-0444">Lipid biosynthesis</keyword>
<keyword evidence="7 11" id="KW-0328">Glycosyltransferase</keyword>
<evidence type="ECO:0000256" key="6">
    <source>
        <dbReference type="ARBA" id="ARBA00022556"/>
    </source>
</evidence>
<evidence type="ECO:0000256" key="5">
    <source>
        <dbReference type="ARBA" id="ARBA00022516"/>
    </source>
</evidence>
<keyword evidence="9 11" id="KW-0443">Lipid metabolism</keyword>
<dbReference type="PANTHER" id="PTHR30372:SF4">
    <property type="entry name" value="LIPID-A-DISACCHARIDE SYNTHASE, MITOCHONDRIAL-RELATED"/>
    <property type="match status" value="1"/>
</dbReference>
<evidence type="ECO:0000256" key="4">
    <source>
        <dbReference type="ARBA" id="ARBA00020902"/>
    </source>
</evidence>
<dbReference type="PANTHER" id="PTHR30372">
    <property type="entry name" value="LIPID-A-DISACCHARIDE SYNTHASE"/>
    <property type="match status" value="1"/>
</dbReference>
<name>A0A2Z6DXT6_HYDTE</name>
<accession>A0A2Z6DXT6</accession>
<sequence length="384" mass="41800">MALVAGEASGDAIAAPVVRALRAQFPKISLFGVGGEQLAAAGCAVRWSYEPLAVHGFVDAIRRLPQLLAFRQQLAHTFAAQATHFLGVDAPDFNLGLAERLRAQGVRTAQLVSPSVWAWRRGRISKIVRAVELLFCLFPFEPKCYAGTALRAEYVGHPLADLIPLEPDRSAARQQLGVADSAPLLALLPGSREGEWTRLGAIFFAAAERVAHALPGLQVVVPTANPLGDRYAEALAARWSGRAPLKIVPRQAHAALAAADVVLVASGTATLEAALFKRPMVIAYRVSPWQYRWMKRMAYLPWIGLPNILCNETVVPELIQDAATPERLANAVLAWFDEPERQTELRARFMALHVQLRRQMAERTAALLSEWVAEGGHGASRGGR</sequence>
<evidence type="ECO:0000256" key="9">
    <source>
        <dbReference type="ARBA" id="ARBA00023098"/>
    </source>
</evidence>
<protein>
    <recommendedName>
        <fullName evidence="4 11">Lipid-A-disaccharide synthase</fullName>
        <ecNumber evidence="3 11">2.4.1.182</ecNumber>
    </recommendedName>
</protein>
<dbReference type="GO" id="GO:0009245">
    <property type="term" value="P:lipid A biosynthetic process"/>
    <property type="evidence" value="ECO:0007669"/>
    <property type="project" value="UniProtKB-UniRule"/>
</dbReference>
<evidence type="ECO:0000256" key="7">
    <source>
        <dbReference type="ARBA" id="ARBA00022676"/>
    </source>
</evidence>
<dbReference type="GO" id="GO:0016020">
    <property type="term" value="C:membrane"/>
    <property type="evidence" value="ECO:0007669"/>
    <property type="project" value="GOC"/>
</dbReference>
<dbReference type="InterPro" id="IPR003835">
    <property type="entry name" value="Glyco_trans_19"/>
</dbReference>
<evidence type="ECO:0000256" key="8">
    <source>
        <dbReference type="ARBA" id="ARBA00022679"/>
    </source>
</evidence>
<evidence type="ECO:0000256" key="3">
    <source>
        <dbReference type="ARBA" id="ARBA00012687"/>
    </source>
</evidence>
<dbReference type="SUPFAM" id="SSF53756">
    <property type="entry name" value="UDP-Glycosyltransferase/glycogen phosphorylase"/>
    <property type="match status" value="1"/>
</dbReference>
<evidence type="ECO:0000256" key="11">
    <source>
        <dbReference type="HAMAP-Rule" id="MF_00392"/>
    </source>
</evidence>
<evidence type="ECO:0000313" key="12">
    <source>
        <dbReference type="EMBL" id="BBD77138.1"/>
    </source>
</evidence>
<evidence type="ECO:0000256" key="10">
    <source>
        <dbReference type="ARBA" id="ARBA00048975"/>
    </source>
</evidence>
<dbReference type="GO" id="GO:0008915">
    <property type="term" value="F:lipid-A-disaccharide synthase activity"/>
    <property type="evidence" value="ECO:0007669"/>
    <property type="project" value="UniProtKB-UniRule"/>
</dbReference>
<comment type="similarity">
    <text evidence="2 11">Belongs to the LpxB family.</text>
</comment>
<dbReference type="EMBL" id="AP018558">
    <property type="protein sequence ID" value="BBD77138.1"/>
    <property type="molecule type" value="Genomic_DNA"/>
</dbReference>
<dbReference type="Pfam" id="PF02684">
    <property type="entry name" value="LpxB"/>
    <property type="match status" value="1"/>
</dbReference>
<dbReference type="EC" id="2.4.1.182" evidence="3 11"/>
<keyword evidence="13" id="KW-1185">Reference proteome</keyword>
<comment type="function">
    <text evidence="1 11">Condensation of UDP-2,3-diacylglucosamine and 2,3-diacylglucosamine-1-phosphate to form lipid A disaccharide, a precursor of lipid A, a phosphorylated glycolipid that anchors the lipopolysaccharide to the outer membrane of the cell.</text>
</comment>
<dbReference type="HAMAP" id="MF_00392">
    <property type="entry name" value="LpxB"/>
    <property type="match status" value="1"/>
</dbReference>
<gene>
    <name evidence="11" type="primary">lpxB</name>
    <name evidence="12" type="ORF">HPTL_0870</name>
</gene>
<comment type="pathway">
    <text evidence="11">Bacterial outer membrane biogenesis; LPS lipid A biosynthesis.</text>
</comment>
<dbReference type="GO" id="GO:0005543">
    <property type="term" value="F:phospholipid binding"/>
    <property type="evidence" value="ECO:0007669"/>
    <property type="project" value="TreeGrafter"/>
</dbReference>